<dbReference type="AlphaFoldDB" id="A0AA86UVJ0"/>
<dbReference type="Proteomes" id="UP001642409">
    <property type="component" value="Unassembled WGS sequence"/>
</dbReference>
<accession>A0AA86UVJ0</accession>
<proteinExistence type="predicted"/>
<gene>
    <name evidence="3" type="ORF">HINF_LOCUS59033</name>
    <name evidence="2" type="ORF">HINF_LOCUS61155</name>
</gene>
<reference evidence="2" key="1">
    <citation type="submission" date="2023-06" db="EMBL/GenBank/DDBJ databases">
        <authorList>
            <person name="Kurt Z."/>
        </authorList>
    </citation>
    <scope>NUCLEOTIDE SEQUENCE</scope>
</reference>
<sequence length="206" mass="24295">MNEQQDVKSQLSSSDDQQPLSQPTPEIISKIFYEAAKNVLSRYFNVQSENMNQSEISNQIDQLNQDQQQTLWEKIVQISNNYFETVEAAQSYFTTTFKSAYQNIPDILEYQPDEQEQLNNLNTNLKQGTESESKYKQVNKTQMLDKCQKFDQFTVALKQVLNQMYSEQNFLIFRTLVQIKLLNQKMKERNIIQLIRTIRLGVRRQS</sequence>
<reference evidence="3 4" key="2">
    <citation type="submission" date="2024-07" db="EMBL/GenBank/DDBJ databases">
        <authorList>
            <person name="Akdeniz Z."/>
        </authorList>
    </citation>
    <scope>NUCLEOTIDE SEQUENCE [LARGE SCALE GENOMIC DNA]</scope>
</reference>
<feature type="region of interest" description="Disordered" evidence="1">
    <location>
        <begin position="1"/>
        <end position="22"/>
    </location>
</feature>
<keyword evidence="4" id="KW-1185">Reference proteome</keyword>
<comment type="caution">
    <text evidence="2">The sequence shown here is derived from an EMBL/GenBank/DDBJ whole genome shotgun (WGS) entry which is preliminary data.</text>
</comment>
<evidence type="ECO:0000313" key="3">
    <source>
        <dbReference type="EMBL" id="CAL6078708.1"/>
    </source>
</evidence>
<evidence type="ECO:0000313" key="2">
    <source>
        <dbReference type="EMBL" id="CAI9973510.1"/>
    </source>
</evidence>
<protein>
    <submittedName>
        <fullName evidence="3">Hypothetical_protein</fullName>
    </submittedName>
</protein>
<dbReference type="EMBL" id="CATOUU010001124">
    <property type="protein sequence ID" value="CAI9973510.1"/>
    <property type="molecule type" value="Genomic_DNA"/>
</dbReference>
<evidence type="ECO:0000256" key="1">
    <source>
        <dbReference type="SAM" id="MobiDB-lite"/>
    </source>
</evidence>
<dbReference type="EMBL" id="CAXDID020000336">
    <property type="protein sequence ID" value="CAL6078708.1"/>
    <property type="molecule type" value="Genomic_DNA"/>
</dbReference>
<organism evidence="2">
    <name type="scientific">Hexamita inflata</name>
    <dbReference type="NCBI Taxonomy" id="28002"/>
    <lineage>
        <taxon>Eukaryota</taxon>
        <taxon>Metamonada</taxon>
        <taxon>Diplomonadida</taxon>
        <taxon>Hexamitidae</taxon>
        <taxon>Hexamitinae</taxon>
        <taxon>Hexamita</taxon>
    </lineage>
</organism>
<feature type="compositionally biased region" description="Low complexity" evidence="1">
    <location>
        <begin position="9"/>
        <end position="22"/>
    </location>
</feature>
<name>A0AA86UVJ0_9EUKA</name>
<evidence type="ECO:0000313" key="4">
    <source>
        <dbReference type="Proteomes" id="UP001642409"/>
    </source>
</evidence>